<protein>
    <recommendedName>
        <fullName evidence="4">CN hydrolase domain-containing protein</fullName>
    </recommendedName>
</protein>
<dbReference type="InterPro" id="IPR000132">
    <property type="entry name" value="Nitrilase/CN_hydratase_CS"/>
</dbReference>
<evidence type="ECO:0000256" key="2">
    <source>
        <dbReference type="ARBA" id="ARBA00022801"/>
    </source>
</evidence>
<dbReference type="Pfam" id="PF00795">
    <property type="entry name" value="CN_hydrolase"/>
    <property type="match status" value="1"/>
</dbReference>
<dbReference type="InterPro" id="IPR044149">
    <property type="entry name" value="Nitrilases_CHs"/>
</dbReference>
<dbReference type="SUPFAM" id="SSF56317">
    <property type="entry name" value="Carbon-nitrogen hydrolase"/>
    <property type="match status" value="1"/>
</dbReference>
<evidence type="ECO:0000313" key="5">
    <source>
        <dbReference type="EMBL" id="PWI67939.1"/>
    </source>
</evidence>
<dbReference type="PROSITE" id="PS50263">
    <property type="entry name" value="CN_HYDROLASE"/>
    <property type="match status" value="1"/>
</dbReference>
<dbReference type="EMBL" id="LCWV01000016">
    <property type="protein sequence ID" value="PWI67939.1"/>
    <property type="molecule type" value="Genomic_DNA"/>
</dbReference>
<reference evidence="5 6" key="1">
    <citation type="journal article" date="2016" name="Front. Microbiol.">
        <title>Genome and transcriptome sequences reveal the specific parasitism of the nematophagous Purpureocillium lilacinum 36-1.</title>
        <authorList>
            <person name="Xie J."/>
            <person name="Li S."/>
            <person name="Mo C."/>
            <person name="Xiao X."/>
            <person name="Peng D."/>
            <person name="Wang G."/>
            <person name="Xiao Y."/>
        </authorList>
    </citation>
    <scope>NUCLEOTIDE SEQUENCE [LARGE SCALE GENOMIC DNA]</scope>
    <source>
        <strain evidence="5 6">36-1</strain>
    </source>
</reference>
<dbReference type="FunFam" id="3.60.110.10:FF:000011">
    <property type="entry name" value="Cyanide hydratase"/>
    <property type="match status" value="1"/>
</dbReference>
<evidence type="ECO:0000256" key="3">
    <source>
        <dbReference type="PROSITE-ProRule" id="PRU10139"/>
    </source>
</evidence>
<evidence type="ECO:0000256" key="1">
    <source>
        <dbReference type="ARBA" id="ARBA00008129"/>
    </source>
</evidence>
<keyword evidence="2" id="KW-0378">Hydrolase</keyword>
<dbReference type="GO" id="GO:0000257">
    <property type="term" value="F:nitrilase activity"/>
    <property type="evidence" value="ECO:0007669"/>
    <property type="project" value="UniProtKB-ARBA"/>
</dbReference>
<dbReference type="PANTHER" id="PTHR46044">
    <property type="entry name" value="NITRILASE"/>
    <property type="match status" value="1"/>
</dbReference>
<organism evidence="5 6">
    <name type="scientific">Purpureocillium lilacinum</name>
    <name type="common">Paecilomyces lilacinus</name>
    <dbReference type="NCBI Taxonomy" id="33203"/>
    <lineage>
        <taxon>Eukaryota</taxon>
        <taxon>Fungi</taxon>
        <taxon>Dikarya</taxon>
        <taxon>Ascomycota</taxon>
        <taxon>Pezizomycotina</taxon>
        <taxon>Sordariomycetes</taxon>
        <taxon>Hypocreomycetidae</taxon>
        <taxon>Hypocreales</taxon>
        <taxon>Ophiocordycipitaceae</taxon>
        <taxon>Purpureocillium</taxon>
    </lineage>
</organism>
<dbReference type="InterPro" id="IPR036526">
    <property type="entry name" value="C-N_Hydrolase_sf"/>
</dbReference>
<evidence type="ECO:0000259" key="4">
    <source>
        <dbReference type="PROSITE" id="PS50263"/>
    </source>
</evidence>
<dbReference type="PROSITE" id="PS00920">
    <property type="entry name" value="NITRIL_CHT_1"/>
    <property type="match status" value="1"/>
</dbReference>
<dbReference type="PANTHER" id="PTHR46044:SF4">
    <property type="entry name" value="CYANIDE HYDRATASE"/>
    <property type="match status" value="1"/>
</dbReference>
<accession>A0A2U3E097</accession>
<dbReference type="InterPro" id="IPR003010">
    <property type="entry name" value="C-N_Hydrolase"/>
</dbReference>
<dbReference type="GO" id="GO:0016836">
    <property type="term" value="F:hydro-lyase activity"/>
    <property type="evidence" value="ECO:0007669"/>
    <property type="project" value="UniProtKB-ARBA"/>
</dbReference>
<proteinExistence type="inferred from homology"/>
<feature type="active site" description="Proton acceptor" evidence="3">
    <location>
        <position position="162"/>
    </location>
</feature>
<dbReference type="Proteomes" id="UP000245956">
    <property type="component" value="Unassembled WGS sequence"/>
</dbReference>
<evidence type="ECO:0000313" key="6">
    <source>
        <dbReference type="Proteomes" id="UP000245956"/>
    </source>
</evidence>
<comment type="similarity">
    <text evidence="1">Belongs to the carbon-nitrogen hydrolase superfamily. Nitrilase family.</text>
</comment>
<dbReference type="Gene3D" id="3.60.110.10">
    <property type="entry name" value="Carbon-nitrogen hydrolase"/>
    <property type="match status" value="1"/>
</dbReference>
<comment type="caution">
    <text evidence="5">The sequence shown here is derived from an EMBL/GenBank/DDBJ whole genome shotgun (WGS) entry which is preliminary data.</text>
</comment>
<dbReference type="AlphaFoldDB" id="A0A2U3E097"/>
<sequence>MQVTAQDVSKTRETWKSQSWRIVTHELPTSSYAKWLNLWALSRYLWLVLLERAGTRSSSYAGLGTVKGALDLEILEDGMQDAATGDSEAPTAAEAALLLEVYQSTTSNFVKDINMPATIRQYKAACVQAEPGWFDLEKSVQKTVNLILEAGDKGCKLIAFPETWIPGYPYWQWRVNYQDSLPLLKDYHMNSLRPDSDEMRRIRSAAREAQIYVSLGYSEIDGNSLYMAQVMIDPTGAVINHRRKIKPTHVERLVFGEGTGDSLDTVVETEIGLVGHLNCWENMNPFLKALACTKYEQVHIAAWPVYPPATTLKSPDPYTNISEVQSELVTPAYAYETGTWTLAPSQVVSREGARLNLPKRLQNDEAALDAEAAVIGNGFSRIYRPDGFRAVADVDKTFDGLVLVDIDLDENLLTKRLADFGGHYMRPDLIRLLVDTTPKTYVVDANADPKRVVSTAERLGLHKPLEEE</sequence>
<feature type="domain" description="CN hydrolase" evidence="4">
    <location>
        <begin position="122"/>
        <end position="408"/>
    </location>
</feature>
<name>A0A2U3E097_PURLI</name>
<gene>
    <name evidence="5" type="ORF">PCL_02340</name>
</gene>
<dbReference type="CDD" id="cd07564">
    <property type="entry name" value="nitrilases_CHs"/>
    <property type="match status" value="1"/>
</dbReference>